<reference evidence="1" key="1">
    <citation type="journal article" date="2015" name="Nature">
        <title>Complex archaea that bridge the gap between prokaryotes and eukaryotes.</title>
        <authorList>
            <person name="Spang A."/>
            <person name="Saw J.H."/>
            <person name="Jorgensen S.L."/>
            <person name="Zaremba-Niedzwiedzka K."/>
            <person name="Martijn J."/>
            <person name="Lind A.E."/>
            <person name="van Eijk R."/>
            <person name="Schleper C."/>
            <person name="Guy L."/>
            <person name="Ettema T.J."/>
        </authorList>
    </citation>
    <scope>NUCLEOTIDE SEQUENCE</scope>
</reference>
<accession>A0A0F9LFJ9</accession>
<sequence length="57" mass="6664">MSEWETVSENHYKNLACRLDRIEVEEGYVYRHMTSIEDQQAANPEVALCFVESKKGE</sequence>
<evidence type="ECO:0000313" key="1">
    <source>
        <dbReference type="EMBL" id="KKM92278.1"/>
    </source>
</evidence>
<protein>
    <submittedName>
        <fullName evidence="1">Uncharacterized protein</fullName>
    </submittedName>
</protein>
<organism evidence="1">
    <name type="scientific">marine sediment metagenome</name>
    <dbReference type="NCBI Taxonomy" id="412755"/>
    <lineage>
        <taxon>unclassified sequences</taxon>
        <taxon>metagenomes</taxon>
        <taxon>ecological metagenomes</taxon>
    </lineage>
</organism>
<gene>
    <name evidence="1" type="ORF">LCGC14_1220090</name>
</gene>
<comment type="caution">
    <text evidence="1">The sequence shown here is derived from an EMBL/GenBank/DDBJ whole genome shotgun (WGS) entry which is preliminary data.</text>
</comment>
<dbReference type="AlphaFoldDB" id="A0A0F9LFJ9"/>
<dbReference type="EMBL" id="LAZR01006414">
    <property type="protein sequence ID" value="KKM92278.1"/>
    <property type="molecule type" value="Genomic_DNA"/>
</dbReference>
<proteinExistence type="predicted"/>
<name>A0A0F9LFJ9_9ZZZZ</name>